<name>A0ABY7JLP4_9BURK</name>
<reference evidence="3" key="1">
    <citation type="journal article" date="2022" name="Front. Microbiol.">
        <title>New perspectives on an old grouping: The genomic and phenotypic variability of Oxalobacter formigenes and the implications for calcium oxalate stone prevention.</title>
        <authorList>
            <person name="Chmiel J.A."/>
            <person name="Carr C."/>
            <person name="Stuivenberg G.A."/>
            <person name="Venema R."/>
            <person name="Chanyi R.M."/>
            <person name="Al K.F."/>
            <person name="Giguere D."/>
            <person name="Say H."/>
            <person name="Akouris P.P."/>
            <person name="Dominguez Romero S.A."/>
            <person name="Kwong A."/>
            <person name="Tai V."/>
            <person name="Koval S.F."/>
            <person name="Razvi H."/>
            <person name="Bjazevic J."/>
            <person name="Burton J.P."/>
        </authorList>
    </citation>
    <scope>NUCLEOTIDE SEQUENCE</scope>
    <source>
        <strain evidence="3">HOxNP-1</strain>
    </source>
</reference>
<dbReference type="InterPro" id="IPR032876">
    <property type="entry name" value="J_dom"/>
</dbReference>
<feature type="domain" description="Tip attachment protein J" evidence="1">
    <location>
        <begin position="338"/>
        <end position="498"/>
    </location>
</feature>
<protein>
    <submittedName>
        <fullName evidence="3">Phage tail protein</fullName>
    </submittedName>
</protein>
<dbReference type="Pfam" id="PF24801">
    <property type="entry name" value="FNIII-A_GpJ"/>
    <property type="match status" value="1"/>
</dbReference>
<dbReference type="PANTHER" id="PTHR36251:SF2">
    <property type="entry name" value="GIFSY-2 PROPHAGE HOST SPECIFICITY PROTEIN J, PHAGE LAMBDA"/>
    <property type="match status" value="1"/>
</dbReference>
<dbReference type="RefSeq" id="WP_269265698.1">
    <property type="nucleotide sequence ID" value="NZ_CP098248.1"/>
</dbReference>
<feature type="domain" description="Tip attachment protein J HDII-ins2" evidence="2">
    <location>
        <begin position="89"/>
        <end position="216"/>
    </location>
</feature>
<evidence type="ECO:0000313" key="4">
    <source>
        <dbReference type="Proteomes" id="UP001164794"/>
    </source>
</evidence>
<accession>A0ABY7JLP4</accession>
<dbReference type="InterPro" id="IPR055385">
    <property type="entry name" value="GpJ_HDII-ins2"/>
</dbReference>
<gene>
    <name evidence="3" type="ORF">NB645_04920</name>
</gene>
<dbReference type="EMBL" id="CP098248">
    <property type="protein sequence ID" value="WAV98073.1"/>
    <property type="molecule type" value="Genomic_DNA"/>
</dbReference>
<dbReference type="Proteomes" id="UP001164794">
    <property type="component" value="Chromosome"/>
</dbReference>
<proteinExistence type="predicted"/>
<keyword evidence="4" id="KW-1185">Reference proteome</keyword>
<dbReference type="PANTHER" id="PTHR36251">
    <property type="entry name" value="FELS-1 PROPHAGE HOST SPECIFICITY PROTEIN-RELATED"/>
    <property type="match status" value="1"/>
</dbReference>
<dbReference type="Pfam" id="PF13550">
    <property type="entry name" value="Phage-tail_3"/>
    <property type="match status" value="1"/>
</dbReference>
<evidence type="ECO:0000259" key="1">
    <source>
        <dbReference type="Pfam" id="PF13550"/>
    </source>
</evidence>
<organism evidence="3 4">
    <name type="scientific">Oxalobacter aliiformigenes</name>
    <dbReference type="NCBI Taxonomy" id="2946593"/>
    <lineage>
        <taxon>Bacteria</taxon>
        <taxon>Pseudomonadati</taxon>
        <taxon>Pseudomonadota</taxon>
        <taxon>Betaproteobacteria</taxon>
        <taxon>Burkholderiales</taxon>
        <taxon>Oxalobacteraceae</taxon>
        <taxon>Oxalobacter</taxon>
    </lineage>
</organism>
<sequence>MNIIGYKKGGGGSHTPVEQTDNLHSTAYARVLDLISEGEIVGPANGLQSIYLDETPLANPDGSLNFSGVSVDFRPGTQDQEHIAGFPSVENEIGVGIELTSKQPWIRAFSNLQLSAVRVRLSADGLSKANTSNGDINGYRVEYAIDLSTDNGDYMTVLQTAFDGKTTSKYERTHRIDLPRATSGWSLRVRRLTANANSSTTSDRTSIVSFTEVIDAKLRYPMSAIVGIQVDAAQFQSIPVRGYDMLLKIVKVPSNYDPDKRTYDGDWDGTFKPAWTNNPAWVFYDLVLNDRYGLGHLVSEEQIDKWSLYRIAQYADQMVPDGKGGFEPRFTCNVYIQSRKEAYAVLQDMASIFRGIAYWAGGNITASADMPVDPVYTYTAANVIDGKFTRIGSSRKTRYTVALVSWNDPADFYRAKVEYVSDDEGISRYGVQQLEITAFGCTSQGEAQRRGHWALMTSRLETETISFSVGLDGAIALPGQIVRIADPHRMGRRNAGRIRSASGKVVVLDKAPTVSSGDKLTVILPTGETETQLIARVVDDSVTVNSDWSTMPVENAVWSVDSADLVAPTYRIVSVTEKDGMTYEITAVQHEPGKFDYIDKAVKIESRPESVRELKPVPVTNIDVNESLYVVGIRSFGIRATVSWTSDAHRFECAYRKENGTWTTLNTRDPSIDIYGLDEAVYEFSVIAISSTGMRSEAAVLIHEIVGLKRAPANVPWFVIEGNTLSWGEVSDLDVDGYLIRFHYGHNRNWDDASPLHTGVLTQCPFTPEKLPQGPITLMIKAVDTSGNESAKPAVIETRFGDVLVGNVIETIDFQEQGYPGVVTGAERSDGMLKVMNRTDFFSDDNTSAFFSDDDNSGFFNEVYDGMSYETTVVTPNEAVVGSTMTFDVAMTGDMMKISYRGYGGTKMYGEDNEPVYGDDDALFYPSPGEYTPWPGQVTTQYMPYQFRLDIGGGATRPTVDTCRVVIDVPDIMEPMNDIEIAATGTRLPIRETYHVIENVQVTLQDDGGQAISVKVMDKDPKRGPLIACLDAEGNWVKGIVDATPQGY</sequence>
<evidence type="ECO:0000259" key="2">
    <source>
        <dbReference type="Pfam" id="PF24801"/>
    </source>
</evidence>
<evidence type="ECO:0000313" key="3">
    <source>
        <dbReference type="EMBL" id="WAV98073.1"/>
    </source>
</evidence>
<dbReference type="InterPro" id="IPR053171">
    <property type="entry name" value="Viral_Tip_Attach_Protein"/>
</dbReference>